<dbReference type="PRINTS" id="PR00127">
    <property type="entry name" value="CLPPROTEASEP"/>
</dbReference>
<proteinExistence type="inferred from homology"/>
<dbReference type="NCBIfam" id="NF045542">
    <property type="entry name" value="Clp_rel_HeadMat"/>
    <property type="match status" value="1"/>
</dbReference>
<dbReference type="Gene3D" id="3.90.226.10">
    <property type="entry name" value="2-enoyl-CoA Hydratase, Chain A, domain 1"/>
    <property type="match status" value="1"/>
</dbReference>
<name>A0ABV2IFZ3_9HYPH</name>
<evidence type="ECO:0000256" key="5">
    <source>
        <dbReference type="ARBA" id="ARBA00022825"/>
    </source>
</evidence>
<dbReference type="InterPro" id="IPR001907">
    <property type="entry name" value="ClpP"/>
</dbReference>
<keyword evidence="3 7" id="KW-0645">Protease</keyword>
<comment type="similarity">
    <text evidence="1 6">Belongs to the peptidase S14 family.</text>
</comment>
<evidence type="ECO:0000256" key="1">
    <source>
        <dbReference type="ARBA" id="ARBA00007039"/>
    </source>
</evidence>
<accession>A0ABV2IFZ3</accession>
<evidence type="ECO:0000313" key="8">
    <source>
        <dbReference type="Proteomes" id="UP001549164"/>
    </source>
</evidence>
<dbReference type="Pfam" id="PF00574">
    <property type="entry name" value="CLP_protease"/>
    <property type="match status" value="1"/>
</dbReference>
<protein>
    <recommendedName>
        <fullName evidence="6">ATP-dependent Clp protease proteolytic subunit</fullName>
    </recommendedName>
</protein>
<dbReference type="EMBL" id="JBEPLY010000017">
    <property type="protein sequence ID" value="MET3601821.1"/>
    <property type="molecule type" value="Genomic_DNA"/>
</dbReference>
<dbReference type="PANTHER" id="PTHR10381:SF70">
    <property type="entry name" value="ATP-DEPENDENT CLP PROTEASE PROTEOLYTIC SUBUNIT"/>
    <property type="match status" value="1"/>
</dbReference>
<dbReference type="PANTHER" id="PTHR10381">
    <property type="entry name" value="ATP-DEPENDENT CLP PROTEASE PROTEOLYTIC SUBUNIT"/>
    <property type="match status" value="1"/>
</dbReference>
<dbReference type="InterPro" id="IPR023562">
    <property type="entry name" value="ClpP/TepA"/>
</dbReference>
<organism evidence="7 8">
    <name type="scientific">Martelella mangrovi</name>
    <dbReference type="NCBI Taxonomy" id="1397477"/>
    <lineage>
        <taxon>Bacteria</taxon>
        <taxon>Pseudomonadati</taxon>
        <taxon>Pseudomonadota</taxon>
        <taxon>Alphaproteobacteria</taxon>
        <taxon>Hyphomicrobiales</taxon>
        <taxon>Aurantimonadaceae</taxon>
        <taxon>Martelella</taxon>
    </lineage>
</organism>
<comment type="caution">
    <text evidence="7">The sequence shown here is derived from an EMBL/GenBank/DDBJ whole genome shotgun (WGS) entry which is preliminary data.</text>
</comment>
<evidence type="ECO:0000256" key="4">
    <source>
        <dbReference type="ARBA" id="ARBA00022801"/>
    </source>
</evidence>
<dbReference type="GO" id="GO:0008233">
    <property type="term" value="F:peptidase activity"/>
    <property type="evidence" value="ECO:0007669"/>
    <property type="project" value="UniProtKB-KW"/>
</dbReference>
<evidence type="ECO:0000313" key="7">
    <source>
        <dbReference type="EMBL" id="MET3601821.1"/>
    </source>
</evidence>
<dbReference type="GO" id="GO:0006508">
    <property type="term" value="P:proteolysis"/>
    <property type="evidence" value="ECO:0007669"/>
    <property type="project" value="UniProtKB-KW"/>
</dbReference>
<keyword evidence="8" id="KW-1185">Reference proteome</keyword>
<dbReference type="Proteomes" id="UP001549164">
    <property type="component" value="Unassembled WGS sequence"/>
</dbReference>
<keyword evidence="5" id="KW-0720">Serine protease</keyword>
<evidence type="ECO:0000256" key="3">
    <source>
        <dbReference type="ARBA" id="ARBA00022670"/>
    </source>
</evidence>
<sequence length="288" mass="31033">MSLRKLPEAKRFERPQNFQFDPPSDVFAKWAEQPIAAESSSDNVISIFDIIGEDPWTGGGFTARRTSAALRSIGERDVKVQINSPGGDMFEGMAIYNLLRKHNAKVTVEVFGMAASAASIIAMAGDEVVMGGGSFIMVHKAWGLVIGNEFDFADAAETFAGFDGALADIYEARTGLKRDEIVALMSHSRGDGTWLGATAAVEKGFSDRVDEGMAADTANASNDNRQIMARRQTEAALAKAGFTRAQRSDMLSNLISDDPAQRDASRDAARDAGDFTVAARQLIDILKN</sequence>
<dbReference type="RefSeq" id="WP_354435627.1">
    <property type="nucleotide sequence ID" value="NZ_JBEPLY010000017.1"/>
</dbReference>
<keyword evidence="2" id="KW-0963">Cytoplasm</keyword>
<keyword evidence="4" id="KW-0378">Hydrolase</keyword>
<evidence type="ECO:0000256" key="2">
    <source>
        <dbReference type="ARBA" id="ARBA00022490"/>
    </source>
</evidence>
<dbReference type="CDD" id="cd07016">
    <property type="entry name" value="S14_ClpP_1"/>
    <property type="match status" value="1"/>
</dbReference>
<reference evidence="7 8" key="1">
    <citation type="submission" date="2024-06" db="EMBL/GenBank/DDBJ databases">
        <title>Genomic Encyclopedia of Type Strains, Phase IV (KMG-IV): sequencing the most valuable type-strain genomes for metagenomic binning, comparative biology and taxonomic classification.</title>
        <authorList>
            <person name="Goeker M."/>
        </authorList>
    </citation>
    <scope>NUCLEOTIDE SEQUENCE [LARGE SCALE GENOMIC DNA]</scope>
    <source>
        <strain evidence="7 8">DSM 28102</strain>
    </source>
</reference>
<dbReference type="InterPro" id="IPR029045">
    <property type="entry name" value="ClpP/crotonase-like_dom_sf"/>
</dbReference>
<gene>
    <name evidence="7" type="ORF">ABID12_003784</name>
</gene>
<evidence type="ECO:0000256" key="6">
    <source>
        <dbReference type="RuleBase" id="RU003567"/>
    </source>
</evidence>
<dbReference type="SUPFAM" id="SSF52096">
    <property type="entry name" value="ClpP/crotonase"/>
    <property type="match status" value="1"/>
</dbReference>